<dbReference type="Proteomes" id="UP000253845">
    <property type="component" value="Unassembled WGS sequence"/>
</dbReference>
<protein>
    <submittedName>
        <fullName evidence="2">Uncharacterized protein</fullName>
    </submittedName>
</protein>
<sequence length="83" mass="9696">MLLSSLSFYLLFSFRRLQVRLMQIDSWLSLYAPGCSCIGVKFIFSGLPGLAYLYTFFDLSVLFVYYRVSFPRNTSPIIHKECF</sequence>
<keyword evidence="1" id="KW-1133">Transmembrane helix</keyword>
<feature type="transmembrane region" description="Helical" evidence="1">
    <location>
        <begin position="51"/>
        <end position="68"/>
    </location>
</feature>
<organism evidence="2 3">
    <name type="scientific">Aspergillus niger ATCC 13496</name>
    <dbReference type="NCBI Taxonomy" id="1353008"/>
    <lineage>
        <taxon>Eukaryota</taxon>
        <taxon>Fungi</taxon>
        <taxon>Dikarya</taxon>
        <taxon>Ascomycota</taxon>
        <taxon>Pezizomycotina</taxon>
        <taxon>Eurotiomycetes</taxon>
        <taxon>Eurotiomycetidae</taxon>
        <taxon>Eurotiales</taxon>
        <taxon>Aspergillaceae</taxon>
        <taxon>Aspergillus</taxon>
        <taxon>Aspergillus subgen. Circumdati</taxon>
    </lineage>
</organism>
<reference evidence="2 3" key="1">
    <citation type="submission" date="2018-07" db="EMBL/GenBank/DDBJ databases">
        <title>Section-level genome sequencing of Aspergillus section Nigri to investigate inter- and intra-species variation.</title>
        <authorList>
            <consortium name="DOE Joint Genome Institute"/>
            <person name="Vesth T.C."/>
            <person name="Nybo J.L."/>
            <person name="Theobald S."/>
            <person name="Frisvad J.C."/>
            <person name="Larsen T.O."/>
            <person name="Nielsen K.F."/>
            <person name="Hoof J.B."/>
            <person name="Brandl J."/>
            <person name="Salamov A."/>
            <person name="Riley R."/>
            <person name="Gladden J.M."/>
            <person name="Phatale P."/>
            <person name="Nielsen M.T."/>
            <person name="Lyhne E.K."/>
            <person name="Kogle M.E."/>
            <person name="Strasser K."/>
            <person name="McDonnell E."/>
            <person name="Barry K."/>
            <person name="Clum A."/>
            <person name="Chen C."/>
            <person name="Nolan M."/>
            <person name="Sandor L."/>
            <person name="Kuo A."/>
            <person name="Lipzen A."/>
            <person name="Hainaut M."/>
            <person name="Drula E."/>
            <person name="Tsang A."/>
            <person name="Magnuson J.K."/>
            <person name="Henrissat B."/>
            <person name="Wiebenga A."/>
            <person name="Simmons B.A."/>
            <person name="Makela M.R."/>
            <person name="De vries R.P."/>
            <person name="Grigoriev I.V."/>
            <person name="Mortensen U.H."/>
            <person name="Baker S.E."/>
            <person name="Andersen M.R."/>
        </authorList>
    </citation>
    <scope>NUCLEOTIDE SEQUENCE [LARGE SCALE GENOMIC DNA]</scope>
    <source>
        <strain evidence="2 3">ATCC 13496</strain>
    </source>
</reference>
<dbReference type="AlphaFoldDB" id="A0A370C3D7"/>
<evidence type="ECO:0000256" key="1">
    <source>
        <dbReference type="SAM" id="Phobius"/>
    </source>
</evidence>
<gene>
    <name evidence="2" type="ORF">M747DRAFT_35456</name>
</gene>
<keyword evidence="1" id="KW-0812">Transmembrane</keyword>
<proteinExistence type="predicted"/>
<evidence type="ECO:0000313" key="2">
    <source>
        <dbReference type="EMBL" id="RDH20399.1"/>
    </source>
</evidence>
<keyword evidence="1" id="KW-0472">Membrane</keyword>
<accession>A0A370C3D7</accession>
<name>A0A370C3D7_ASPNG</name>
<evidence type="ECO:0000313" key="3">
    <source>
        <dbReference type="Proteomes" id="UP000253845"/>
    </source>
</evidence>
<dbReference type="EMBL" id="KZ851914">
    <property type="protein sequence ID" value="RDH20399.1"/>
    <property type="molecule type" value="Genomic_DNA"/>
</dbReference>
<dbReference type="VEuPathDB" id="FungiDB:M747DRAFT_35456"/>